<dbReference type="RefSeq" id="WP_107672260.1">
    <property type="nucleotide sequence ID" value="NZ_PZKE01000003.1"/>
</dbReference>
<evidence type="ECO:0000313" key="1">
    <source>
        <dbReference type="EMBL" id="PTE15583.1"/>
    </source>
</evidence>
<accession>A0A2T4JCK8</accession>
<organism evidence="1 2">
    <name type="scientific">Fuscovulum blasticum DSM 2131</name>
    <dbReference type="NCBI Taxonomy" id="1188250"/>
    <lineage>
        <taxon>Bacteria</taxon>
        <taxon>Pseudomonadati</taxon>
        <taxon>Pseudomonadota</taxon>
        <taxon>Alphaproteobacteria</taxon>
        <taxon>Rhodobacterales</taxon>
        <taxon>Paracoccaceae</taxon>
        <taxon>Pseudogemmobacter</taxon>
    </lineage>
</organism>
<reference evidence="1 2" key="1">
    <citation type="submission" date="2018-03" db="EMBL/GenBank/DDBJ databases">
        <title>Rhodobacter blasticus.</title>
        <authorList>
            <person name="Meyer T.E."/>
            <person name="Miller S."/>
            <person name="Lodha T."/>
            <person name="Gandham S."/>
            <person name="Chintalapati S."/>
            <person name="Chintalapati V.R."/>
        </authorList>
    </citation>
    <scope>NUCLEOTIDE SEQUENCE [LARGE SCALE GENOMIC DNA]</scope>
    <source>
        <strain evidence="1 2">DSM 2131</strain>
    </source>
</reference>
<keyword evidence="2" id="KW-1185">Reference proteome</keyword>
<gene>
    <name evidence="1" type="ORF">C5F44_04205</name>
</gene>
<dbReference type="AlphaFoldDB" id="A0A2T4JCK8"/>
<name>A0A2T4JCK8_FUSBL</name>
<dbReference type="EMBL" id="PZKE01000003">
    <property type="protein sequence ID" value="PTE15583.1"/>
    <property type="molecule type" value="Genomic_DNA"/>
</dbReference>
<evidence type="ECO:0000313" key="2">
    <source>
        <dbReference type="Proteomes" id="UP000241362"/>
    </source>
</evidence>
<proteinExistence type="predicted"/>
<sequence>MTDLAEKARAGRLAALGFRGTAALSSQDPSVEGARYRVPARQENVIFFSRRHGGKPARLVL</sequence>
<protein>
    <submittedName>
        <fullName evidence="1">Uncharacterized protein</fullName>
    </submittedName>
</protein>
<comment type="caution">
    <text evidence="1">The sequence shown here is derived from an EMBL/GenBank/DDBJ whole genome shotgun (WGS) entry which is preliminary data.</text>
</comment>
<dbReference type="Proteomes" id="UP000241362">
    <property type="component" value="Unassembled WGS sequence"/>
</dbReference>